<dbReference type="EMBL" id="JACYXJ010000003">
    <property type="protein sequence ID" value="MBD8876658.1"/>
    <property type="molecule type" value="Genomic_DNA"/>
</dbReference>
<evidence type="ECO:0000313" key="5">
    <source>
        <dbReference type="Proteomes" id="UP000615687"/>
    </source>
</evidence>
<feature type="domain" description="NAD-dependent epimerase/dehydratase" evidence="3">
    <location>
        <begin position="3"/>
        <end position="251"/>
    </location>
</feature>
<comment type="pathway">
    <text evidence="1">Bacterial outer membrane biogenesis; LPS O-antigen biosynthesis.</text>
</comment>
<accession>A0ABR9CAN0</accession>
<dbReference type="Proteomes" id="UP000615687">
    <property type="component" value="Unassembled WGS sequence"/>
</dbReference>
<keyword evidence="5" id="KW-1185">Reference proteome</keyword>
<protein>
    <submittedName>
        <fullName evidence="4">NAD(P)-dependent oxidoreductase</fullName>
    </submittedName>
</protein>
<dbReference type="InterPro" id="IPR036291">
    <property type="entry name" value="NAD(P)-bd_dom_sf"/>
</dbReference>
<dbReference type="InterPro" id="IPR001509">
    <property type="entry name" value="Epimerase_deHydtase"/>
</dbReference>
<comment type="similarity">
    <text evidence="2">Belongs to the NAD(P)-dependent epimerase/dehydratase family.</text>
</comment>
<sequence>MKALIFGATGNCGTYCARKFLDAGWTVVGVGRSEAKICNDQFTFVRGDIRDDALYSDLPTDVDLVVNFAGVQPSILSTSEKTDFASTMDQYVGVNIAGVLKILEFVRQSDIKSYVYTTSHRDYENYWSNDHFLENDLPPSINYKGDHVMYAITKTSAKMMGDYYGEAFDIRTFNLRLPMIFLVPDAPYYLHHGEMTTMPFLQVIRNALDGKPLEIWGDPEMVRDYVHVDNLFSLIIRCFDSQLERGTFNVGTGEAVTTERFIKTIGATFAPDPEAIDYIYRPEKRTYKCAIYNVEEQKQLLGYEPVLLEDMLKCLKKTLVDGKYLEKWGWV</sequence>
<dbReference type="PANTHER" id="PTHR43000">
    <property type="entry name" value="DTDP-D-GLUCOSE 4,6-DEHYDRATASE-RELATED"/>
    <property type="match status" value="1"/>
</dbReference>
<organism evidence="4 5">
    <name type="scientific">Roseibium polysiphoniae</name>
    <dbReference type="NCBI Taxonomy" id="2571221"/>
    <lineage>
        <taxon>Bacteria</taxon>
        <taxon>Pseudomonadati</taxon>
        <taxon>Pseudomonadota</taxon>
        <taxon>Alphaproteobacteria</taxon>
        <taxon>Hyphomicrobiales</taxon>
        <taxon>Stappiaceae</taxon>
        <taxon>Roseibium</taxon>
    </lineage>
</organism>
<dbReference type="Pfam" id="PF01370">
    <property type="entry name" value="Epimerase"/>
    <property type="match status" value="1"/>
</dbReference>
<proteinExistence type="inferred from homology"/>
<dbReference type="Gene3D" id="3.40.50.720">
    <property type="entry name" value="NAD(P)-binding Rossmann-like Domain"/>
    <property type="match status" value="1"/>
</dbReference>
<name>A0ABR9CAN0_9HYPH</name>
<evidence type="ECO:0000256" key="1">
    <source>
        <dbReference type="ARBA" id="ARBA00005125"/>
    </source>
</evidence>
<evidence type="ECO:0000256" key="2">
    <source>
        <dbReference type="ARBA" id="ARBA00007637"/>
    </source>
</evidence>
<comment type="caution">
    <text evidence="4">The sequence shown here is derived from an EMBL/GenBank/DDBJ whole genome shotgun (WGS) entry which is preliminary data.</text>
</comment>
<dbReference type="RefSeq" id="WP_192109096.1">
    <property type="nucleotide sequence ID" value="NZ_JACYXJ010000003.1"/>
</dbReference>
<reference evidence="4 5" key="1">
    <citation type="submission" date="2020-09" db="EMBL/GenBank/DDBJ databases">
        <title>The genome sequence of type strain Labrenzia polysiphoniae KACC 19711.</title>
        <authorList>
            <person name="Liu Y."/>
        </authorList>
    </citation>
    <scope>NUCLEOTIDE SEQUENCE [LARGE SCALE GENOMIC DNA]</scope>
    <source>
        <strain evidence="4 5">KACC 19711</strain>
    </source>
</reference>
<evidence type="ECO:0000313" key="4">
    <source>
        <dbReference type="EMBL" id="MBD8876658.1"/>
    </source>
</evidence>
<dbReference type="SUPFAM" id="SSF51735">
    <property type="entry name" value="NAD(P)-binding Rossmann-fold domains"/>
    <property type="match status" value="1"/>
</dbReference>
<evidence type="ECO:0000259" key="3">
    <source>
        <dbReference type="Pfam" id="PF01370"/>
    </source>
</evidence>
<gene>
    <name evidence="4" type="ORF">IG617_10200</name>
</gene>